<evidence type="ECO:0000313" key="3">
    <source>
        <dbReference type="EMBL" id="MBK1644434.1"/>
    </source>
</evidence>
<comment type="similarity">
    <text evidence="1">Belongs to the 4-hydroxybenzoyl-CoA thioesterase family.</text>
</comment>
<dbReference type="InterPro" id="IPR008272">
    <property type="entry name" value="HB-CoA_thioesterase_AS"/>
</dbReference>
<dbReference type="Proteomes" id="UP001138802">
    <property type="component" value="Unassembled WGS sequence"/>
</dbReference>
<protein>
    <submittedName>
        <fullName evidence="3">Tol-pal system-associated acyl-CoA thioesterase</fullName>
    </submittedName>
</protein>
<dbReference type="NCBIfam" id="TIGR02799">
    <property type="entry name" value="thio_ybgC"/>
    <property type="match status" value="1"/>
</dbReference>
<dbReference type="AlphaFoldDB" id="A0A9X1B823"/>
<name>A0A9X1B823_9GAMM</name>
<dbReference type="Gene3D" id="3.10.129.10">
    <property type="entry name" value="Hotdog Thioesterase"/>
    <property type="match status" value="1"/>
</dbReference>
<dbReference type="PANTHER" id="PTHR31793">
    <property type="entry name" value="4-HYDROXYBENZOYL-COA THIOESTERASE FAMILY MEMBER"/>
    <property type="match status" value="1"/>
</dbReference>
<organism evidence="3 4">
    <name type="scientific">Thiocapsa imhoffii</name>
    <dbReference type="NCBI Taxonomy" id="382777"/>
    <lineage>
        <taxon>Bacteria</taxon>
        <taxon>Pseudomonadati</taxon>
        <taxon>Pseudomonadota</taxon>
        <taxon>Gammaproteobacteria</taxon>
        <taxon>Chromatiales</taxon>
        <taxon>Chromatiaceae</taxon>
        <taxon>Thiocapsa</taxon>
    </lineage>
</organism>
<dbReference type="SUPFAM" id="SSF54637">
    <property type="entry name" value="Thioesterase/thiol ester dehydrase-isomerase"/>
    <property type="match status" value="1"/>
</dbReference>
<dbReference type="InterPro" id="IPR014166">
    <property type="entry name" value="Tol-Pal_acyl-CoA_thioesterase"/>
</dbReference>
<dbReference type="InterPro" id="IPR006684">
    <property type="entry name" value="YbgC/YbaW"/>
</dbReference>
<sequence>MPTVDETPELTFDWLVRVYYEDTDAGGVVYHGRYLNFFERARTEWLRTLGYEQDRLREQEGILFAVRHVDIDYLAPARFNDALRLAARLTRVAGASLEFEQHALRDADGSCCCRAQVKVACVDTETLRPTRLPRHLASDLLVLMRAPAESPS</sequence>
<comment type="caution">
    <text evidence="3">The sequence shown here is derived from an EMBL/GenBank/DDBJ whole genome shotgun (WGS) entry which is preliminary data.</text>
</comment>
<dbReference type="RefSeq" id="WP_200387224.1">
    <property type="nucleotide sequence ID" value="NZ_NRSD01000005.1"/>
</dbReference>
<dbReference type="InterPro" id="IPR029069">
    <property type="entry name" value="HotDog_dom_sf"/>
</dbReference>
<dbReference type="NCBIfam" id="TIGR00051">
    <property type="entry name" value="YbgC/FadM family acyl-CoA thioesterase"/>
    <property type="match status" value="1"/>
</dbReference>
<dbReference type="PROSITE" id="PS01328">
    <property type="entry name" value="4HBCOA_THIOESTERASE"/>
    <property type="match status" value="1"/>
</dbReference>
<keyword evidence="4" id="KW-1185">Reference proteome</keyword>
<dbReference type="GO" id="GO:0047617">
    <property type="term" value="F:fatty acyl-CoA hydrolase activity"/>
    <property type="evidence" value="ECO:0007669"/>
    <property type="project" value="TreeGrafter"/>
</dbReference>
<dbReference type="PANTHER" id="PTHR31793:SF37">
    <property type="entry name" value="ACYL-COA THIOESTER HYDROLASE YBGC"/>
    <property type="match status" value="1"/>
</dbReference>
<dbReference type="FunFam" id="3.10.129.10:FF:000004">
    <property type="entry name" value="Tol-pal system-associated acyl-CoA thioesterase"/>
    <property type="match status" value="1"/>
</dbReference>
<evidence type="ECO:0000256" key="1">
    <source>
        <dbReference type="ARBA" id="ARBA00005953"/>
    </source>
</evidence>
<evidence type="ECO:0000256" key="2">
    <source>
        <dbReference type="ARBA" id="ARBA00022801"/>
    </source>
</evidence>
<dbReference type="InterPro" id="IPR050563">
    <property type="entry name" value="4-hydroxybenzoyl-CoA_TE"/>
</dbReference>
<dbReference type="Pfam" id="PF13279">
    <property type="entry name" value="4HBT_2"/>
    <property type="match status" value="1"/>
</dbReference>
<gene>
    <name evidence="3" type="primary">ybgC</name>
    <name evidence="3" type="ORF">CKO25_07135</name>
</gene>
<accession>A0A9X1B823</accession>
<evidence type="ECO:0000313" key="4">
    <source>
        <dbReference type="Proteomes" id="UP001138802"/>
    </source>
</evidence>
<dbReference type="CDD" id="cd00586">
    <property type="entry name" value="4HBT"/>
    <property type="match status" value="1"/>
</dbReference>
<reference evidence="3 4" key="1">
    <citation type="journal article" date="2020" name="Microorganisms">
        <title>Osmotic Adaptation and Compatible Solute Biosynthesis of Phototrophic Bacteria as Revealed from Genome Analyses.</title>
        <authorList>
            <person name="Imhoff J.F."/>
            <person name="Rahn T."/>
            <person name="Kunzel S."/>
            <person name="Keller A."/>
            <person name="Neulinger S.C."/>
        </authorList>
    </citation>
    <scope>NUCLEOTIDE SEQUENCE [LARGE SCALE GENOMIC DNA]</scope>
    <source>
        <strain evidence="3 4">DSM 21303</strain>
    </source>
</reference>
<dbReference type="PIRSF" id="PIRSF003230">
    <property type="entry name" value="YbgC"/>
    <property type="match status" value="1"/>
</dbReference>
<dbReference type="EMBL" id="NRSD01000005">
    <property type="protein sequence ID" value="MBK1644434.1"/>
    <property type="molecule type" value="Genomic_DNA"/>
</dbReference>
<keyword evidence="2" id="KW-0378">Hydrolase</keyword>
<proteinExistence type="inferred from homology"/>